<reference evidence="2 3" key="1">
    <citation type="submission" date="2018-08" db="EMBL/GenBank/DDBJ databases">
        <title>Linezolid Resistance in Mycobacterium abscessus: MIC Distribution and Comprehensive Investigation of Resistance Mechanisms.</title>
        <authorList>
            <person name="Ye M."/>
            <person name="Xu L."/>
            <person name="Zou Y."/>
            <person name="Li B."/>
            <person name="Guo Q."/>
            <person name="Zhang Y."/>
            <person name="Zhan M."/>
            <person name="Xu B."/>
            <person name="Yu F."/>
            <person name="Zhang Z."/>
            <person name="Chu H."/>
        </authorList>
    </citation>
    <scope>NUCLEOTIDE SEQUENCE [LARGE SCALE GENOMIC DNA]</scope>
    <source>
        <strain evidence="2 3">G143</strain>
    </source>
</reference>
<accession>A0ABD7HFU1</accession>
<organism evidence="2 3">
    <name type="scientific">Mycobacteroides abscessus</name>
    <dbReference type="NCBI Taxonomy" id="36809"/>
    <lineage>
        <taxon>Bacteria</taxon>
        <taxon>Bacillati</taxon>
        <taxon>Actinomycetota</taxon>
        <taxon>Actinomycetes</taxon>
        <taxon>Mycobacteriales</taxon>
        <taxon>Mycobacteriaceae</taxon>
        <taxon>Mycobacteroides</taxon>
    </lineage>
</organism>
<evidence type="ECO:0000313" key="3">
    <source>
        <dbReference type="Proteomes" id="UP000284557"/>
    </source>
</evidence>
<proteinExistence type="predicted"/>
<evidence type="ECO:0000256" key="1">
    <source>
        <dbReference type="SAM" id="MobiDB-lite"/>
    </source>
</evidence>
<dbReference type="RefSeq" id="WP_052524667.1">
    <property type="nucleotide sequence ID" value="NZ_JAMLCL010000008.1"/>
</dbReference>
<comment type="caution">
    <text evidence="2">The sequence shown here is derived from an EMBL/GenBank/DDBJ whole genome shotgun (WGS) entry which is preliminary data.</text>
</comment>
<gene>
    <name evidence="2" type="ORF">D2E76_27715</name>
</gene>
<protein>
    <submittedName>
        <fullName evidence="2">Uncharacterized protein</fullName>
    </submittedName>
</protein>
<dbReference type="Proteomes" id="UP000284557">
    <property type="component" value="Unassembled WGS sequence"/>
</dbReference>
<dbReference type="AlphaFoldDB" id="A0ABD7HFU1"/>
<feature type="region of interest" description="Disordered" evidence="1">
    <location>
        <begin position="39"/>
        <end position="62"/>
    </location>
</feature>
<evidence type="ECO:0000313" key="2">
    <source>
        <dbReference type="EMBL" id="RIT28089.1"/>
    </source>
</evidence>
<sequence>MRLVNLNTAASSLAIAPMAAVVGNSRTWRRIDAKEPIRADHSSGVPRSGISVRGSNLADLAA</sequence>
<name>A0ABD7HFU1_9MYCO</name>
<dbReference type="EMBL" id="QXBN01000057">
    <property type="protein sequence ID" value="RIT28089.1"/>
    <property type="molecule type" value="Genomic_DNA"/>
</dbReference>